<dbReference type="EC" id="3.4.23.36" evidence="9"/>
<keyword evidence="2 9" id="KW-1003">Cell membrane</keyword>
<comment type="similarity">
    <text evidence="1 9 10">Belongs to the peptidase A8 family.</text>
</comment>
<comment type="pathway">
    <text evidence="9">Protein modification; lipoprotein biosynthesis (signal peptide cleavage).</text>
</comment>
<dbReference type="GO" id="GO:0005886">
    <property type="term" value="C:plasma membrane"/>
    <property type="evidence" value="ECO:0007669"/>
    <property type="project" value="UniProtKB-SubCell"/>
</dbReference>
<dbReference type="AlphaFoldDB" id="A0A6V8K5K0"/>
<dbReference type="InterPro" id="IPR001872">
    <property type="entry name" value="Peptidase_A8"/>
</dbReference>
<evidence type="ECO:0000256" key="4">
    <source>
        <dbReference type="ARBA" id="ARBA00022692"/>
    </source>
</evidence>
<keyword evidence="4 9" id="KW-0812">Transmembrane</keyword>
<gene>
    <name evidence="9" type="primary">lspA</name>
    <name evidence="11" type="ORF">Phou_011970</name>
</gene>
<keyword evidence="6 9" id="KW-0378">Hydrolase</keyword>
<name>A0A6V8K5K0_9ACTN</name>
<evidence type="ECO:0000256" key="8">
    <source>
        <dbReference type="ARBA" id="ARBA00023136"/>
    </source>
</evidence>
<evidence type="ECO:0000256" key="9">
    <source>
        <dbReference type="HAMAP-Rule" id="MF_00161"/>
    </source>
</evidence>
<comment type="caution">
    <text evidence="9">Lacks conserved residue(s) required for the propagation of feature annotation.</text>
</comment>
<evidence type="ECO:0000256" key="1">
    <source>
        <dbReference type="ARBA" id="ARBA00006139"/>
    </source>
</evidence>
<evidence type="ECO:0000256" key="10">
    <source>
        <dbReference type="RuleBase" id="RU004181"/>
    </source>
</evidence>
<dbReference type="HAMAP" id="MF_00161">
    <property type="entry name" value="LspA"/>
    <property type="match status" value="1"/>
</dbReference>
<evidence type="ECO:0000256" key="6">
    <source>
        <dbReference type="ARBA" id="ARBA00022801"/>
    </source>
</evidence>
<comment type="catalytic activity">
    <reaction evidence="9">
        <text>Release of signal peptides from bacterial membrane prolipoproteins. Hydrolyzes -Xaa-Yaa-Zaa-|-(S,diacylglyceryl)Cys-, in which Xaa is hydrophobic (preferably Leu), and Yaa (Ala or Ser) and Zaa (Gly or Ala) have small, neutral side chains.</text>
        <dbReference type="EC" id="3.4.23.36"/>
    </reaction>
</comment>
<feature type="transmembrane region" description="Helical" evidence="9">
    <location>
        <begin position="125"/>
        <end position="149"/>
    </location>
</feature>
<keyword evidence="12" id="KW-1185">Reference proteome</keyword>
<feature type="transmembrane region" description="Helical" evidence="9">
    <location>
        <begin position="79"/>
        <end position="98"/>
    </location>
</feature>
<protein>
    <recommendedName>
        <fullName evidence="9">Lipoprotein signal peptidase</fullName>
        <ecNumber evidence="9">3.4.23.36</ecNumber>
    </recommendedName>
    <alternativeName>
        <fullName evidence="9">Prolipoprotein signal peptidase</fullName>
    </alternativeName>
    <alternativeName>
        <fullName evidence="9">Signal peptidase II</fullName>
        <shortName evidence="9">SPase II</shortName>
    </alternativeName>
</protein>
<keyword evidence="8 9" id="KW-0472">Membrane</keyword>
<accession>A0A6V8K5K0</accession>
<dbReference type="GO" id="GO:0006508">
    <property type="term" value="P:proteolysis"/>
    <property type="evidence" value="ECO:0007669"/>
    <property type="project" value="UniProtKB-KW"/>
</dbReference>
<comment type="function">
    <text evidence="9">This protein specifically catalyzes the removal of signal peptides from prolipoproteins.</text>
</comment>
<comment type="caution">
    <text evidence="11">The sequence shown here is derived from an EMBL/GenBank/DDBJ whole genome shotgun (WGS) entry which is preliminary data.</text>
</comment>
<evidence type="ECO:0000256" key="5">
    <source>
        <dbReference type="ARBA" id="ARBA00022750"/>
    </source>
</evidence>
<feature type="active site" evidence="9">
    <location>
        <position position="114"/>
    </location>
</feature>
<keyword evidence="7 9" id="KW-1133">Transmembrane helix</keyword>
<keyword evidence="5 9" id="KW-0064">Aspartyl protease</keyword>
<reference evidence="11 12" key="1">
    <citation type="submission" date="2020-03" db="EMBL/GenBank/DDBJ databases">
        <title>Whole genome shotgun sequence of Phytohabitans houttuyneae NBRC 108639.</title>
        <authorList>
            <person name="Komaki H."/>
            <person name="Tamura T."/>
        </authorList>
    </citation>
    <scope>NUCLEOTIDE SEQUENCE [LARGE SCALE GENOMIC DNA]</scope>
    <source>
        <strain evidence="11 12">NBRC 108639</strain>
    </source>
</reference>
<reference evidence="11 12" key="2">
    <citation type="submission" date="2020-03" db="EMBL/GenBank/DDBJ databases">
        <authorList>
            <person name="Ichikawa N."/>
            <person name="Kimura A."/>
            <person name="Kitahashi Y."/>
            <person name="Uohara A."/>
        </authorList>
    </citation>
    <scope>NUCLEOTIDE SEQUENCE [LARGE SCALE GENOMIC DNA]</scope>
    <source>
        <strain evidence="11 12">NBRC 108639</strain>
    </source>
</reference>
<dbReference type="EMBL" id="BLPF01000001">
    <property type="protein sequence ID" value="GFJ77017.1"/>
    <property type="molecule type" value="Genomic_DNA"/>
</dbReference>
<keyword evidence="3 9" id="KW-0645">Protease</keyword>
<organism evidence="11 12">
    <name type="scientific">Phytohabitans houttuyneae</name>
    <dbReference type="NCBI Taxonomy" id="1076126"/>
    <lineage>
        <taxon>Bacteria</taxon>
        <taxon>Bacillati</taxon>
        <taxon>Actinomycetota</taxon>
        <taxon>Actinomycetes</taxon>
        <taxon>Micromonosporales</taxon>
        <taxon>Micromonosporaceae</taxon>
    </lineage>
</organism>
<dbReference type="PRINTS" id="PR00781">
    <property type="entry name" value="LIPOSIGPTASE"/>
</dbReference>
<sequence length="172" mass="18408">MLLATAAVSVLIDQVTKHLALANLDDDESVRALGGLVYLSLTRNSGAAFSLGSDYTFVFPLITCGVIAWIVWMALRLRSVPWGVALGFVLGGALGNASDRIFRAPGPLRGHVVDMFSLFGPNGEYWPIFNVADMSLICGVVLAVGLEFTGRQRDGSRVRAKAAKKPKAAEEE</sequence>
<evidence type="ECO:0000313" key="12">
    <source>
        <dbReference type="Proteomes" id="UP000482800"/>
    </source>
</evidence>
<evidence type="ECO:0000256" key="2">
    <source>
        <dbReference type="ARBA" id="ARBA00022475"/>
    </source>
</evidence>
<dbReference type="PANTHER" id="PTHR33695:SF1">
    <property type="entry name" value="LIPOPROTEIN SIGNAL PEPTIDASE"/>
    <property type="match status" value="1"/>
</dbReference>
<evidence type="ECO:0000256" key="3">
    <source>
        <dbReference type="ARBA" id="ARBA00022670"/>
    </source>
</evidence>
<dbReference type="PANTHER" id="PTHR33695">
    <property type="entry name" value="LIPOPROTEIN SIGNAL PEPTIDASE"/>
    <property type="match status" value="1"/>
</dbReference>
<evidence type="ECO:0000313" key="11">
    <source>
        <dbReference type="EMBL" id="GFJ77017.1"/>
    </source>
</evidence>
<dbReference type="UniPathway" id="UPA00665"/>
<dbReference type="GO" id="GO:0004190">
    <property type="term" value="F:aspartic-type endopeptidase activity"/>
    <property type="evidence" value="ECO:0007669"/>
    <property type="project" value="UniProtKB-UniRule"/>
</dbReference>
<comment type="subcellular location">
    <subcellularLocation>
        <location evidence="9">Cell membrane</location>
        <topology evidence="9">Multi-pass membrane protein</topology>
    </subcellularLocation>
</comment>
<dbReference type="NCBIfam" id="TIGR00077">
    <property type="entry name" value="lspA"/>
    <property type="match status" value="1"/>
</dbReference>
<evidence type="ECO:0000256" key="7">
    <source>
        <dbReference type="ARBA" id="ARBA00022989"/>
    </source>
</evidence>
<dbReference type="Proteomes" id="UP000482800">
    <property type="component" value="Unassembled WGS sequence"/>
</dbReference>
<proteinExistence type="inferred from homology"/>
<feature type="transmembrane region" description="Helical" evidence="9">
    <location>
        <begin position="46"/>
        <end position="72"/>
    </location>
</feature>
<feature type="active site" evidence="9">
    <location>
        <position position="133"/>
    </location>
</feature>
<dbReference type="Pfam" id="PF01252">
    <property type="entry name" value="Peptidase_A8"/>
    <property type="match status" value="1"/>
</dbReference>